<keyword evidence="2" id="KW-0805">Transcription regulation</keyword>
<dbReference type="SMART" id="SM00421">
    <property type="entry name" value="HTH_LUXR"/>
    <property type="match status" value="1"/>
</dbReference>
<keyword evidence="3" id="KW-0731">Sigma factor</keyword>
<proteinExistence type="inferred from homology"/>
<dbReference type="RefSeq" id="WP_093920901.1">
    <property type="nucleotide sequence ID" value="NZ_FONW01000010.1"/>
</dbReference>
<dbReference type="EMBL" id="FONW01000010">
    <property type="protein sequence ID" value="SFF58936.1"/>
    <property type="molecule type" value="Genomic_DNA"/>
</dbReference>
<dbReference type="PANTHER" id="PTHR43133:SF46">
    <property type="entry name" value="RNA POLYMERASE SIGMA-70 FACTOR ECF SUBFAMILY"/>
    <property type="match status" value="1"/>
</dbReference>
<evidence type="ECO:0000313" key="6">
    <source>
        <dbReference type="EMBL" id="SFF58936.1"/>
    </source>
</evidence>
<reference evidence="6 7" key="1">
    <citation type="submission" date="2016-10" db="EMBL/GenBank/DDBJ databases">
        <authorList>
            <person name="de Groot N.N."/>
        </authorList>
    </citation>
    <scope>NUCLEOTIDE SEQUENCE [LARGE SCALE GENOMIC DNA]</scope>
    <source>
        <strain evidence="6 7">CGMCC 1.9156</strain>
    </source>
</reference>
<dbReference type="NCBIfam" id="TIGR02937">
    <property type="entry name" value="sigma70-ECF"/>
    <property type="match status" value="1"/>
</dbReference>
<dbReference type="InterPro" id="IPR036388">
    <property type="entry name" value="WH-like_DNA-bd_sf"/>
</dbReference>
<feature type="domain" description="HTH luxR-type" evidence="5">
    <location>
        <begin position="130"/>
        <end position="179"/>
    </location>
</feature>
<comment type="similarity">
    <text evidence="1">Belongs to the sigma-70 factor family. ECF subfamily.</text>
</comment>
<accession>A0A1I2K1N5</accession>
<dbReference type="SUPFAM" id="SSF88946">
    <property type="entry name" value="Sigma2 domain of RNA polymerase sigma factors"/>
    <property type="match status" value="1"/>
</dbReference>
<dbReference type="InterPro" id="IPR014284">
    <property type="entry name" value="RNA_pol_sigma-70_dom"/>
</dbReference>
<dbReference type="Pfam" id="PF04542">
    <property type="entry name" value="Sigma70_r2"/>
    <property type="match status" value="1"/>
</dbReference>
<dbReference type="InterPro" id="IPR000792">
    <property type="entry name" value="Tscrpt_reg_LuxR_C"/>
</dbReference>
<evidence type="ECO:0000256" key="4">
    <source>
        <dbReference type="ARBA" id="ARBA00023163"/>
    </source>
</evidence>
<evidence type="ECO:0000259" key="5">
    <source>
        <dbReference type="SMART" id="SM00421"/>
    </source>
</evidence>
<dbReference type="SUPFAM" id="SSF88659">
    <property type="entry name" value="Sigma3 and sigma4 domains of RNA polymerase sigma factors"/>
    <property type="match status" value="1"/>
</dbReference>
<dbReference type="AlphaFoldDB" id="A0A1I2K1N5"/>
<keyword evidence="4" id="KW-0804">Transcription</keyword>
<dbReference type="InterPro" id="IPR013249">
    <property type="entry name" value="RNA_pol_sigma70_r4_t2"/>
</dbReference>
<protein>
    <submittedName>
        <fullName evidence="6">RNA polymerase sigma-70 factor, ECF subfamily</fullName>
    </submittedName>
</protein>
<dbReference type="InterPro" id="IPR013325">
    <property type="entry name" value="RNA_pol_sigma_r2"/>
</dbReference>
<gene>
    <name evidence="6" type="ORF">SAMN05216283_11030</name>
</gene>
<dbReference type="GO" id="GO:0006352">
    <property type="term" value="P:DNA-templated transcription initiation"/>
    <property type="evidence" value="ECO:0007669"/>
    <property type="project" value="InterPro"/>
</dbReference>
<evidence type="ECO:0000313" key="7">
    <source>
        <dbReference type="Proteomes" id="UP000198964"/>
    </source>
</evidence>
<dbReference type="Gene3D" id="1.10.1740.10">
    <property type="match status" value="1"/>
</dbReference>
<evidence type="ECO:0000256" key="3">
    <source>
        <dbReference type="ARBA" id="ARBA00023082"/>
    </source>
</evidence>
<keyword evidence="7" id="KW-1185">Reference proteome</keyword>
<name>A0A1I2K1N5_9BACT</name>
<dbReference type="STRING" id="655355.SAMN05216283_11030"/>
<dbReference type="InterPro" id="IPR007627">
    <property type="entry name" value="RNA_pol_sigma70_r2"/>
</dbReference>
<dbReference type="InterPro" id="IPR039425">
    <property type="entry name" value="RNA_pol_sigma-70-like"/>
</dbReference>
<dbReference type="InterPro" id="IPR013324">
    <property type="entry name" value="RNA_pol_sigma_r3/r4-like"/>
</dbReference>
<dbReference type="Gene3D" id="1.10.10.10">
    <property type="entry name" value="Winged helix-like DNA-binding domain superfamily/Winged helix DNA-binding domain"/>
    <property type="match status" value="1"/>
</dbReference>
<dbReference type="PANTHER" id="PTHR43133">
    <property type="entry name" value="RNA POLYMERASE ECF-TYPE SIGMA FACTO"/>
    <property type="match status" value="1"/>
</dbReference>
<sequence length="185" mass="21712">MISSNRIRLKGGEQVDIHDFFHSTYAGFTSFASKYIPDLAVCEDIVQDVFLAFYEKPRIFENLYQVKSFFYTSIRNHCLDHIKHQKVTNKYKDYQLKGEAEVDFFFGEMVRVEAFNIVYEEVNKLPKVMKQVLLLVLKDYSTKEIADKIGIAISTVKTHKARAMKILRERLDNLLLLFISWIRGK</sequence>
<evidence type="ECO:0000256" key="1">
    <source>
        <dbReference type="ARBA" id="ARBA00010641"/>
    </source>
</evidence>
<organism evidence="6 7">
    <name type="scientific">Sunxiuqinia elliptica</name>
    <dbReference type="NCBI Taxonomy" id="655355"/>
    <lineage>
        <taxon>Bacteria</taxon>
        <taxon>Pseudomonadati</taxon>
        <taxon>Bacteroidota</taxon>
        <taxon>Bacteroidia</taxon>
        <taxon>Marinilabiliales</taxon>
        <taxon>Prolixibacteraceae</taxon>
        <taxon>Sunxiuqinia</taxon>
    </lineage>
</organism>
<evidence type="ECO:0000256" key="2">
    <source>
        <dbReference type="ARBA" id="ARBA00023015"/>
    </source>
</evidence>
<dbReference type="GO" id="GO:0003677">
    <property type="term" value="F:DNA binding"/>
    <property type="evidence" value="ECO:0007669"/>
    <property type="project" value="InterPro"/>
</dbReference>
<dbReference type="GO" id="GO:0016987">
    <property type="term" value="F:sigma factor activity"/>
    <property type="evidence" value="ECO:0007669"/>
    <property type="project" value="UniProtKB-KW"/>
</dbReference>
<dbReference type="Pfam" id="PF08281">
    <property type="entry name" value="Sigma70_r4_2"/>
    <property type="match status" value="1"/>
</dbReference>
<dbReference type="Proteomes" id="UP000198964">
    <property type="component" value="Unassembled WGS sequence"/>
</dbReference>